<dbReference type="Proteomes" id="UP000001261">
    <property type="component" value="Unassembled WGS sequence"/>
</dbReference>
<dbReference type="AlphaFoldDB" id="A0A0D8JWC7"/>
<organism evidence="1 2">
    <name type="scientific">Coccidioides immitis (strain RS)</name>
    <name type="common">Valley fever fungus</name>
    <dbReference type="NCBI Taxonomy" id="246410"/>
    <lineage>
        <taxon>Eukaryota</taxon>
        <taxon>Fungi</taxon>
        <taxon>Dikarya</taxon>
        <taxon>Ascomycota</taxon>
        <taxon>Pezizomycotina</taxon>
        <taxon>Eurotiomycetes</taxon>
        <taxon>Eurotiomycetidae</taxon>
        <taxon>Onygenales</taxon>
        <taxon>Onygenaceae</taxon>
        <taxon>Coccidioides</taxon>
    </lineage>
</organism>
<reference evidence="2" key="1">
    <citation type="journal article" date="2009" name="Genome Res.">
        <title>Comparative genomic analyses of the human fungal pathogens Coccidioides and their relatives.</title>
        <authorList>
            <person name="Sharpton T.J."/>
            <person name="Stajich J.E."/>
            <person name="Rounsley S.D."/>
            <person name="Gardner M.J."/>
            <person name="Wortman J.R."/>
            <person name="Jordar V.S."/>
            <person name="Maiti R."/>
            <person name="Kodira C.D."/>
            <person name="Neafsey D.E."/>
            <person name="Zeng Q."/>
            <person name="Hung C.-Y."/>
            <person name="McMahan C."/>
            <person name="Muszewska A."/>
            <person name="Grynberg M."/>
            <person name="Mandel M.A."/>
            <person name="Kellner E.M."/>
            <person name="Barker B.M."/>
            <person name="Galgiani J.N."/>
            <person name="Orbach M.J."/>
            <person name="Kirkland T.N."/>
            <person name="Cole G.T."/>
            <person name="Henn M.R."/>
            <person name="Birren B.W."/>
            <person name="Taylor J.W."/>
        </authorList>
    </citation>
    <scope>NUCLEOTIDE SEQUENCE [LARGE SCALE GENOMIC DNA]</scope>
    <source>
        <strain evidence="2">RS</strain>
    </source>
</reference>
<dbReference type="VEuPathDB" id="FungiDB:CIMG_13769"/>
<dbReference type="EMBL" id="GG704916">
    <property type="protein sequence ID" value="KJF61602.1"/>
    <property type="molecule type" value="Genomic_DNA"/>
</dbReference>
<evidence type="ECO:0000313" key="1">
    <source>
        <dbReference type="EMBL" id="KJF61602.1"/>
    </source>
</evidence>
<evidence type="ECO:0000313" key="2">
    <source>
        <dbReference type="Proteomes" id="UP000001261"/>
    </source>
</evidence>
<keyword evidence="2" id="KW-1185">Reference proteome</keyword>
<dbReference type="GeneID" id="24165396"/>
<gene>
    <name evidence="1" type="ORF">CIMG_13769</name>
</gene>
<reference evidence="2" key="2">
    <citation type="journal article" date="2010" name="Genome Res.">
        <title>Population genomic sequencing of Coccidioides fungi reveals recent hybridization and transposon control.</title>
        <authorList>
            <person name="Neafsey D.E."/>
            <person name="Barker B.M."/>
            <person name="Sharpton T.J."/>
            <person name="Stajich J.E."/>
            <person name="Park D.J."/>
            <person name="Whiston E."/>
            <person name="Hung C.-Y."/>
            <person name="McMahan C."/>
            <person name="White J."/>
            <person name="Sykes S."/>
            <person name="Heiman D."/>
            <person name="Young S."/>
            <person name="Zeng Q."/>
            <person name="Abouelleil A."/>
            <person name="Aftuck L."/>
            <person name="Bessette D."/>
            <person name="Brown A."/>
            <person name="FitzGerald M."/>
            <person name="Lui A."/>
            <person name="Macdonald J.P."/>
            <person name="Priest M."/>
            <person name="Orbach M.J."/>
            <person name="Galgiani J.N."/>
            <person name="Kirkland T.N."/>
            <person name="Cole G.T."/>
            <person name="Birren B.W."/>
            <person name="Henn M.R."/>
            <person name="Taylor J.W."/>
            <person name="Rounsley S.D."/>
        </authorList>
    </citation>
    <scope>GENOME REANNOTATION</scope>
    <source>
        <strain evidence="2">RS</strain>
    </source>
</reference>
<dbReference type="InParanoid" id="A0A0D8JWC7"/>
<sequence length="165" mass="18748">MAAKSWEALSTRIPKNRKYTCTLSKGLYTMCNAMMTTRLFRPVSRYEPAKRKLLTRQWNKPFMHAFEIKMCIGVKGTLIGTGLFSGPNDLCLALLESFMRGGLSNFGHFHLLRYPIGNGNFQDPFGDKLVICWPSARMLFLASSRPIESQLGDKIYLRKPPATSY</sequence>
<dbReference type="KEGG" id="cim:CIMG_13769"/>
<accession>A0A0D8JWC7</accession>
<protein>
    <submittedName>
        <fullName evidence="1">Uncharacterized protein</fullName>
    </submittedName>
</protein>
<name>A0A0D8JWC7_COCIM</name>
<proteinExistence type="predicted"/>
<dbReference type="RefSeq" id="XP_004446441.1">
    <property type="nucleotide sequence ID" value="XM_004446384.1"/>
</dbReference>